<gene>
    <name evidence="3" type="ORF">GCM10011365_03680</name>
</gene>
<evidence type="ECO:0008006" key="5">
    <source>
        <dbReference type="Google" id="ProtNLM"/>
    </source>
</evidence>
<keyword evidence="2" id="KW-0732">Signal</keyword>
<feature type="signal peptide" evidence="2">
    <location>
        <begin position="1"/>
        <end position="18"/>
    </location>
</feature>
<dbReference type="Proteomes" id="UP000605253">
    <property type="component" value="Unassembled WGS sequence"/>
</dbReference>
<keyword evidence="1" id="KW-0812">Transmembrane</keyword>
<dbReference type="RefSeq" id="WP_188363958.1">
    <property type="nucleotide sequence ID" value="NZ_BAABJF010000011.1"/>
</dbReference>
<dbReference type="AlphaFoldDB" id="A0A917FHT0"/>
<protein>
    <recommendedName>
        <fullName evidence="5">Secreted protein</fullName>
    </recommendedName>
</protein>
<evidence type="ECO:0000313" key="3">
    <source>
        <dbReference type="EMBL" id="GGF85889.1"/>
    </source>
</evidence>
<comment type="caution">
    <text evidence="3">The sequence shown here is derived from an EMBL/GenBank/DDBJ whole genome shotgun (WGS) entry which is preliminary data.</text>
</comment>
<name>A0A917FHT0_9GAMM</name>
<keyword evidence="1" id="KW-1133">Transmembrane helix</keyword>
<dbReference type="EMBL" id="BMEO01000001">
    <property type="protein sequence ID" value="GGF85889.1"/>
    <property type="molecule type" value="Genomic_DNA"/>
</dbReference>
<evidence type="ECO:0000256" key="2">
    <source>
        <dbReference type="SAM" id="SignalP"/>
    </source>
</evidence>
<keyword evidence="1" id="KW-0472">Membrane</keyword>
<proteinExistence type="predicted"/>
<keyword evidence="4" id="KW-1185">Reference proteome</keyword>
<organism evidence="3 4">
    <name type="scientific">Marinicella pacifica</name>
    <dbReference type="NCBI Taxonomy" id="1171543"/>
    <lineage>
        <taxon>Bacteria</taxon>
        <taxon>Pseudomonadati</taxon>
        <taxon>Pseudomonadota</taxon>
        <taxon>Gammaproteobacteria</taxon>
        <taxon>Lysobacterales</taxon>
        <taxon>Marinicellaceae</taxon>
        <taxon>Marinicella</taxon>
    </lineage>
</organism>
<evidence type="ECO:0000313" key="4">
    <source>
        <dbReference type="Proteomes" id="UP000605253"/>
    </source>
</evidence>
<sequence length="290" mass="30635">MKNIFSILLLAAVPFVMAQEPPKGEDSTTSGYRGAGGTGGPDAFGYTYNDSSTGLCSNQFIDISATGSSIITGDDAGAPVTLAGSFDFYGNTVTELAVTTNGYLSTDTTDGGPDLSNDCPLPASPSTGGGARIYPLHDDLQVANVFYEFFPVCPRPSDNYPSNNLGCHVFHWDEANHYSDTTLFDIEVIIYELSYEIVMVHDDRNPELGSGSTTGLQNDGATIGLTYACDTAASIPASSAQCFVHPNPDSSLTAGAPALPVPMNNKLMLVTLSLLLAMMAFAVIRRRENV</sequence>
<feature type="transmembrane region" description="Helical" evidence="1">
    <location>
        <begin position="267"/>
        <end position="284"/>
    </location>
</feature>
<reference evidence="3" key="1">
    <citation type="journal article" date="2014" name="Int. J. Syst. Evol. Microbiol.">
        <title>Complete genome sequence of Corynebacterium casei LMG S-19264T (=DSM 44701T), isolated from a smear-ripened cheese.</title>
        <authorList>
            <consortium name="US DOE Joint Genome Institute (JGI-PGF)"/>
            <person name="Walter F."/>
            <person name="Albersmeier A."/>
            <person name="Kalinowski J."/>
            <person name="Ruckert C."/>
        </authorList>
    </citation>
    <scope>NUCLEOTIDE SEQUENCE</scope>
    <source>
        <strain evidence="3">CGMCC 1.12181</strain>
    </source>
</reference>
<reference evidence="3" key="2">
    <citation type="submission" date="2020-09" db="EMBL/GenBank/DDBJ databases">
        <authorList>
            <person name="Sun Q."/>
            <person name="Zhou Y."/>
        </authorList>
    </citation>
    <scope>NUCLEOTIDE SEQUENCE</scope>
    <source>
        <strain evidence="3">CGMCC 1.12181</strain>
    </source>
</reference>
<accession>A0A917FHT0</accession>
<feature type="chain" id="PRO_5036758143" description="Secreted protein" evidence="2">
    <location>
        <begin position="19"/>
        <end position="290"/>
    </location>
</feature>
<evidence type="ECO:0000256" key="1">
    <source>
        <dbReference type="SAM" id="Phobius"/>
    </source>
</evidence>